<evidence type="ECO:0000313" key="6">
    <source>
        <dbReference type="EMBL" id="TCP28024.1"/>
    </source>
</evidence>
<evidence type="ECO:0000256" key="3">
    <source>
        <dbReference type="ARBA" id="ARBA00023237"/>
    </source>
</evidence>
<evidence type="ECO:0000256" key="4">
    <source>
        <dbReference type="PROSITE-ProRule" id="PRU00473"/>
    </source>
</evidence>
<dbReference type="InterPro" id="IPR050330">
    <property type="entry name" value="Bact_OuterMem_StrucFunc"/>
</dbReference>
<dbReference type="OrthoDB" id="9763897at2"/>
<dbReference type="Proteomes" id="UP000294564">
    <property type="component" value="Unassembled WGS sequence"/>
</dbReference>
<dbReference type="PRINTS" id="PR01021">
    <property type="entry name" value="OMPADOMAIN"/>
</dbReference>
<dbReference type="RefSeq" id="WP_132791586.1">
    <property type="nucleotide sequence ID" value="NZ_SLXM01000001.1"/>
</dbReference>
<name>A0A4R2P260_9FLAO</name>
<evidence type="ECO:0000256" key="2">
    <source>
        <dbReference type="ARBA" id="ARBA00023136"/>
    </source>
</evidence>
<accession>A0A4R2P260</accession>
<dbReference type="GO" id="GO:0009279">
    <property type="term" value="C:cell outer membrane"/>
    <property type="evidence" value="ECO:0007669"/>
    <property type="project" value="UniProtKB-SubCell"/>
</dbReference>
<dbReference type="EMBL" id="SLXM01000001">
    <property type="protein sequence ID" value="TCP28024.1"/>
    <property type="molecule type" value="Genomic_DNA"/>
</dbReference>
<proteinExistence type="predicted"/>
<organism evidence="6 7">
    <name type="scientific">Tenacibaculum skagerrakense</name>
    <dbReference type="NCBI Taxonomy" id="186571"/>
    <lineage>
        <taxon>Bacteria</taxon>
        <taxon>Pseudomonadati</taxon>
        <taxon>Bacteroidota</taxon>
        <taxon>Flavobacteriia</taxon>
        <taxon>Flavobacteriales</taxon>
        <taxon>Flavobacteriaceae</taxon>
        <taxon>Tenacibaculum</taxon>
    </lineage>
</organism>
<dbReference type="PANTHER" id="PTHR30329:SF21">
    <property type="entry name" value="LIPOPROTEIN YIAD-RELATED"/>
    <property type="match status" value="1"/>
</dbReference>
<evidence type="ECO:0000259" key="5">
    <source>
        <dbReference type="PROSITE" id="PS51123"/>
    </source>
</evidence>
<reference evidence="6 7" key="1">
    <citation type="submission" date="2019-03" db="EMBL/GenBank/DDBJ databases">
        <title>Genomic Encyclopedia of Type Strains, Phase IV (KMG-IV): sequencing the most valuable type-strain genomes for metagenomic binning, comparative biology and taxonomic classification.</title>
        <authorList>
            <person name="Goeker M."/>
        </authorList>
    </citation>
    <scope>NUCLEOTIDE SEQUENCE [LARGE SCALE GENOMIC DNA]</scope>
    <source>
        <strain evidence="6 7">DSM 14836</strain>
    </source>
</reference>
<sequence length="303" mass="33585">MTKRLLLLLGIFLTILVGTYFSWKLCCPHNLEENQSTTVVIETPKQKSPTSYPFSVKDKTGNFSLTTTDNFDFEKSAYTFLSPVTSSLDVEIEKLKNHLNSNSNKTLSITGFYTENEENTSAYPNLGFARAISVKNYLSSKGIPSKTINTFGAVKETMVADSLNVLYGPIDFAISEFKDNSEELQKLGNFIKEHPLVLYFKTGETKVNLTPEQRQEIADIANYLDKVEGASCIITGHTDNTGDPNANIAIGQKRADFAKQYLVNNGIPADKIEALSQGQNEPIADNSTEEGKAKNRRTIITIK</sequence>
<comment type="caution">
    <text evidence="6">The sequence shown here is derived from an EMBL/GenBank/DDBJ whole genome shotgun (WGS) entry which is preliminary data.</text>
</comment>
<dbReference type="InterPro" id="IPR006664">
    <property type="entry name" value="OMP_bac"/>
</dbReference>
<dbReference type="PANTHER" id="PTHR30329">
    <property type="entry name" value="STATOR ELEMENT OF FLAGELLAR MOTOR COMPLEX"/>
    <property type="match status" value="1"/>
</dbReference>
<dbReference type="AlphaFoldDB" id="A0A4R2P260"/>
<dbReference type="InterPro" id="IPR036737">
    <property type="entry name" value="OmpA-like_sf"/>
</dbReference>
<dbReference type="Gene3D" id="3.30.1330.60">
    <property type="entry name" value="OmpA-like domain"/>
    <property type="match status" value="2"/>
</dbReference>
<comment type="subcellular location">
    <subcellularLocation>
        <location evidence="1">Cell outer membrane</location>
    </subcellularLocation>
</comment>
<protein>
    <submittedName>
        <fullName evidence="6">Outer membrane protein OmpA-like peptidoglycan-associated protein</fullName>
    </submittedName>
</protein>
<feature type="domain" description="OmpA-like" evidence="5">
    <location>
        <begin position="187"/>
        <end position="303"/>
    </location>
</feature>
<dbReference type="PROSITE" id="PS51123">
    <property type="entry name" value="OMPA_2"/>
    <property type="match status" value="1"/>
</dbReference>
<dbReference type="SUPFAM" id="SSF103088">
    <property type="entry name" value="OmpA-like"/>
    <property type="match status" value="2"/>
</dbReference>
<keyword evidence="3" id="KW-0998">Cell outer membrane</keyword>
<evidence type="ECO:0000256" key="1">
    <source>
        <dbReference type="ARBA" id="ARBA00004442"/>
    </source>
</evidence>
<dbReference type="Pfam" id="PF00691">
    <property type="entry name" value="OmpA"/>
    <property type="match status" value="2"/>
</dbReference>
<gene>
    <name evidence="6" type="ORF">EV195_101183</name>
</gene>
<keyword evidence="2 4" id="KW-0472">Membrane</keyword>
<dbReference type="CDD" id="cd07185">
    <property type="entry name" value="OmpA_C-like"/>
    <property type="match status" value="1"/>
</dbReference>
<evidence type="ECO:0000313" key="7">
    <source>
        <dbReference type="Proteomes" id="UP000294564"/>
    </source>
</evidence>
<keyword evidence="7" id="KW-1185">Reference proteome</keyword>
<dbReference type="InterPro" id="IPR006665">
    <property type="entry name" value="OmpA-like"/>
</dbReference>